<proteinExistence type="predicted"/>
<protein>
    <recommendedName>
        <fullName evidence="1">F-box domain-containing protein</fullName>
    </recommendedName>
</protein>
<dbReference type="Gene3D" id="1.20.1280.50">
    <property type="match status" value="1"/>
</dbReference>
<dbReference type="PANTHER" id="PTHR31111:SF133">
    <property type="entry name" value="OS07G0196600 PROTEIN"/>
    <property type="match status" value="1"/>
</dbReference>
<dbReference type="Gene3D" id="2.120.10.80">
    <property type="entry name" value="Kelch-type beta propeller"/>
    <property type="match status" value="1"/>
</dbReference>
<accession>A0ABC9A0Q3</accession>
<dbReference type="SUPFAM" id="SSF50965">
    <property type="entry name" value="Galactose oxidase, central domain"/>
    <property type="match status" value="1"/>
</dbReference>
<feature type="domain" description="F-box" evidence="1">
    <location>
        <begin position="13"/>
        <end position="58"/>
    </location>
</feature>
<reference evidence="2 3" key="2">
    <citation type="submission" date="2024-10" db="EMBL/GenBank/DDBJ databases">
        <authorList>
            <person name="Ryan C."/>
        </authorList>
    </citation>
    <scope>NUCLEOTIDE SEQUENCE [LARGE SCALE GENOMIC DNA]</scope>
</reference>
<dbReference type="InterPro" id="IPR011043">
    <property type="entry name" value="Gal_Oxase/kelch_b-propeller"/>
</dbReference>
<sequence length="391" mass="43204">MEAPNPRQGPDSHGGALPLPADALYEVLLRVPVRDLCRLRAVCRPWRRLLSDPHFVAVHTGHHPEPQPLIVIGYGTYIRDGGFICDVVDLTGRVVKRVRAPGDGVGAEAVRFIHLDFVCTSKGTYRCLRFLNLATGSAYALPEGVAEEHAAYQPYTNSWVEAAFGQVPTTGEFKVVRVLDDSYEKQLCEVFTLDGGNHARWRGKKSPPIPVIFGCGRSVAVTVNGIAYFFAKFVQPQDFARDCIASFDLETEEWKPSLRGPLSSLADAPGLPDPGDLSMAAMNGCLVVVHNSNNIIDLWFLMDIERGLWVKKHSIQIQLDVWRPEADPYARVHPMVLNDGRIVLVHVGNKMGSLRIYNQKTNVSTHVAEVGYCFAVGLYKGSPLSLSSWDN</sequence>
<dbReference type="InterPro" id="IPR036047">
    <property type="entry name" value="F-box-like_dom_sf"/>
</dbReference>
<dbReference type="SMART" id="SM00256">
    <property type="entry name" value="FBOX"/>
    <property type="match status" value="1"/>
</dbReference>
<dbReference type="Proteomes" id="UP001497457">
    <property type="component" value="Chromosome 2b"/>
</dbReference>
<name>A0ABC9A0Q3_9POAL</name>
<dbReference type="Pfam" id="PF00646">
    <property type="entry name" value="F-box"/>
    <property type="match status" value="1"/>
</dbReference>
<dbReference type="InterPro" id="IPR013187">
    <property type="entry name" value="F-box-assoc_dom_typ3"/>
</dbReference>
<dbReference type="EMBL" id="OZ075112">
    <property type="protein sequence ID" value="CAL4970166.1"/>
    <property type="molecule type" value="Genomic_DNA"/>
</dbReference>
<dbReference type="PROSITE" id="PS50181">
    <property type="entry name" value="FBOX"/>
    <property type="match status" value="1"/>
</dbReference>
<reference evidence="3" key="1">
    <citation type="submission" date="2024-06" db="EMBL/GenBank/DDBJ databases">
        <authorList>
            <person name="Ryan C."/>
        </authorList>
    </citation>
    <scope>NUCLEOTIDE SEQUENCE [LARGE SCALE GENOMIC DNA]</scope>
</reference>
<dbReference type="SUPFAM" id="SSF81383">
    <property type="entry name" value="F-box domain"/>
    <property type="match status" value="1"/>
</dbReference>
<organism evidence="2 3">
    <name type="scientific">Urochloa decumbens</name>
    <dbReference type="NCBI Taxonomy" id="240449"/>
    <lineage>
        <taxon>Eukaryota</taxon>
        <taxon>Viridiplantae</taxon>
        <taxon>Streptophyta</taxon>
        <taxon>Embryophyta</taxon>
        <taxon>Tracheophyta</taxon>
        <taxon>Spermatophyta</taxon>
        <taxon>Magnoliopsida</taxon>
        <taxon>Liliopsida</taxon>
        <taxon>Poales</taxon>
        <taxon>Poaceae</taxon>
        <taxon>PACMAD clade</taxon>
        <taxon>Panicoideae</taxon>
        <taxon>Panicodae</taxon>
        <taxon>Paniceae</taxon>
        <taxon>Melinidinae</taxon>
        <taxon>Urochloa</taxon>
    </lineage>
</organism>
<evidence type="ECO:0000259" key="1">
    <source>
        <dbReference type="PROSITE" id="PS50181"/>
    </source>
</evidence>
<dbReference type="Pfam" id="PF08268">
    <property type="entry name" value="FBA_3"/>
    <property type="match status" value="1"/>
</dbReference>
<dbReference type="NCBIfam" id="TIGR01640">
    <property type="entry name" value="F_box_assoc_1"/>
    <property type="match status" value="1"/>
</dbReference>
<dbReference type="CDD" id="cd22157">
    <property type="entry name" value="F-box_AtFBW1-like"/>
    <property type="match status" value="1"/>
</dbReference>
<dbReference type="PANTHER" id="PTHR31111">
    <property type="entry name" value="BNAA05G37150D PROTEIN-RELATED"/>
    <property type="match status" value="1"/>
</dbReference>
<evidence type="ECO:0000313" key="2">
    <source>
        <dbReference type="EMBL" id="CAL4970166.1"/>
    </source>
</evidence>
<dbReference type="InterPro" id="IPR017451">
    <property type="entry name" value="F-box-assoc_interact_dom"/>
</dbReference>
<dbReference type="AlphaFoldDB" id="A0ABC9A0Q3"/>
<dbReference type="InterPro" id="IPR001810">
    <property type="entry name" value="F-box_dom"/>
</dbReference>
<evidence type="ECO:0000313" key="3">
    <source>
        <dbReference type="Proteomes" id="UP001497457"/>
    </source>
</evidence>
<dbReference type="InterPro" id="IPR015915">
    <property type="entry name" value="Kelch-typ_b-propeller"/>
</dbReference>
<gene>
    <name evidence="2" type="ORF">URODEC1_LOCUS49949</name>
</gene>
<keyword evidence="3" id="KW-1185">Reference proteome</keyword>